<evidence type="ECO:0000313" key="2">
    <source>
        <dbReference type="EMBL" id="CAA9446790.1"/>
    </source>
</evidence>
<dbReference type="AlphaFoldDB" id="A0A6J4QTD6"/>
<proteinExistence type="predicted"/>
<reference evidence="2" key="1">
    <citation type="submission" date="2020-02" db="EMBL/GenBank/DDBJ databases">
        <authorList>
            <person name="Meier V. D."/>
        </authorList>
    </citation>
    <scope>NUCLEOTIDE SEQUENCE</scope>
    <source>
        <strain evidence="2">AVDCRST_MAG28</strain>
    </source>
</reference>
<name>A0A6J4QTD6_9ACTN</name>
<gene>
    <name evidence="2" type="ORF">AVDCRST_MAG28-945</name>
</gene>
<protein>
    <submittedName>
        <fullName evidence="2">Uncharacterized protein</fullName>
    </submittedName>
</protein>
<organism evidence="2">
    <name type="scientific">uncultured Rubrobacteraceae bacterium</name>
    <dbReference type="NCBI Taxonomy" id="349277"/>
    <lineage>
        <taxon>Bacteria</taxon>
        <taxon>Bacillati</taxon>
        <taxon>Actinomycetota</taxon>
        <taxon>Rubrobacteria</taxon>
        <taxon>Rubrobacterales</taxon>
        <taxon>Rubrobacteraceae</taxon>
        <taxon>environmental samples</taxon>
    </lineage>
</organism>
<feature type="compositionally biased region" description="Basic and acidic residues" evidence="1">
    <location>
        <begin position="8"/>
        <end position="21"/>
    </location>
</feature>
<evidence type="ECO:0000256" key="1">
    <source>
        <dbReference type="SAM" id="MobiDB-lite"/>
    </source>
</evidence>
<sequence length="51" mass="5396">MKNLITAEDAKGQIDRRDHDPAPTQNGLPTSLSLGARSKARKGKALGGQKP</sequence>
<accession>A0A6J4QTD6</accession>
<dbReference type="EMBL" id="CADCVE010000022">
    <property type="protein sequence ID" value="CAA9446790.1"/>
    <property type="molecule type" value="Genomic_DNA"/>
</dbReference>
<feature type="region of interest" description="Disordered" evidence="1">
    <location>
        <begin position="1"/>
        <end position="51"/>
    </location>
</feature>
<feature type="compositionally biased region" description="Polar residues" evidence="1">
    <location>
        <begin position="23"/>
        <end position="33"/>
    </location>
</feature>